<organism evidence="1 2">
    <name type="scientific">Danaus plexippus plexippus</name>
    <dbReference type="NCBI Taxonomy" id="278856"/>
    <lineage>
        <taxon>Eukaryota</taxon>
        <taxon>Metazoa</taxon>
        <taxon>Ecdysozoa</taxon>
        <taxon>Arthropoda</taxon>
        <taxon>Hexapoda</taxon>
        <taxon>Insecta</taxon>
        <taxon>Pterygota</taxon>
        <taxon>Neoptera</taxon>
        <taxon>Endopterygota</taxon>
        <taxon>Lepidoptera</taxon>
        <taxon>Glossata</taxon>
        <taxon>Ditrysia</taxon>
        <taxon>Papilionoidea</taxon>
        <taxon>Nymphalidae</taxon>
        <taxon>Danainae</taxon>
        <taxon>Danaini</taxon>
        <taxon>Danaina</taxon>
        <taxon>Danaus</taxon>
        <taxon>Danaus</taxon>
    </lineage>
</organism>
<evidence type="ECO:0008006" key="3">
    <source>
        <dbReference type="Google" id="ProtNLM"/>
    </source>
</evidence>
<sequence>MPVQKGSVGKPQYGLALSSLVNERQVDFMQNINDGCLMTLSPITTPCCRNTFVILSTEDTSLHGVKMNYGDEFLLRAENYGDPQAAPLYVRYTPEGVPGPADRMPIQLSAILDSNCRWTTMPLLPCDRLEGLGSPIKTNAKLVIKNCVADKSLCVMNQNWMQTFFGPVDDKGIVYCNRVLLGNWYEASQLEEYKLNKFLEQMKKGDLMLARYRKMSENLNKPTVLTQSSSSIEFGAKITLLAPHVPATDPPQEDKKGLVLGGRLSSNEISYSQELEDGCSVVGLSDLEPTEKSTFIIKSADYCNREGESLKYNQEFLLALSSSVTRKNPLYLRYDPNPIPGLCGVLPLYLSKHPVSNTRWRMLPTQGPNITRFEQEGKPVMVNTDLIINHCATNVNLGINVGCWMMGFYEKVCGPLMKTCLDVYGKELPNNVWQIYIPLAS</sequence>
<dbReference type="Proteomes" id="UP000007151">
    <property type="component" value="Unassembled WGS sequence"/>
</dbReference>
<name>A0A212F8R7_DANPL</name>
<dbReference type="KEGG" id="dpl:KGM_203806"/>
<evidence type="ECO:0000313" key="2">
    <source>
        <dbReference type="Proteomes" id="UP000007151"/>
    </source>
</evidence>
<comment type="caution">
    <text evidence="1">The sequence shown here is derived from an EMBL/GenBank/DDBJ whole genome shotgun (WGS) entry which is preliminary data.</text>
</comment>
<dbReference type="PANTHER" id="PTHR24274">
    <property type="entry name" value="CILIA- AND FLAGELLA-ASSOCIATED PROTEIN 161"/>
    <property type="match status" value="1"/>
</dbReference>
<dbReference type="FunCoup" id="A0A212F8R7">
    <property type="interactions" value="18"/>
</dbReference>
<dbReference type="PANTHER" id="PTHR24274:SF1">
    <property type="entry name" value="CILIA- AND FLAGELLA-ASSOCIATED PROTEIN 161"/>
    <property type="match status" value="1"/>
</dbReference>
<gene>
    <name evidence="1" type="ORF">KGM_203806</name>
</gene>
<proteinExistence type="predicted"/>
<reference evidence="1 2" key="1">
    <citation type="journal article" date="2011" name="Cell">
        <title>The monarch butterfly genome yields insights into long-distance migration.</title>
        <authorList>
            <person name="Zhan S."/>
            <person name="Merlin C."/>
            <person name="Boore J.L."/>
            <person name="Reppert S.M."/>
        </authorList>
    </citation>
    <scope>NUCLEOTIDE SEQUENCE [LARGE SCALE GENOMIC DNA]</scope>
    <source>
        <strain evidence="1">F-2</strain>
    </source>
</reference>
<dbReference type="AlphaFoldDB" id="A0A212F8R7"/>
<dbReference type="GO" id="GO:0031514">
    <property type="term" value="C:motile cilium"/>
    <property type="evidence" value="ECO:0007669"/>
    <property type="project" value="TreeGrafter"/>
</dbReference>
<dbReference type="InterPro" id="IPR055325">
    <property type="entry name" value="CF161"/>
</dbReference>
<protein>
    <recommendedName>
        <fullName evidence="3">Cilia- and flagella-associated protein 161-like</fullName>
    </recommendedName>
</protein>
<dbReference type="eggNOG" id="ENOG502QRDA">
    <property type="taxonomic scope" value="Eukaryota"/>
</dbReference>
<dbReference type="EMBL" id="AGBW02009682">
    <property type="protein sequence ID" value="OWR50121.1"/>
    <property type="molecule type" value="Genomic_DNA"/>
</dbReference>
<dbReference type="InParanoid" id="A0A212F8R7"/>
<accession>A0A212F8R7</accession>
<dbReference type="Pfam" id="PF24569">
    <property type="entry name" value="CFAP161"/>
    <property type="match status" value="4"/>
</dbReference>
<keyword evidence="2" id="KW-1185">Reference proteome</keyword>
<evidence type="ECO:0000313" key="1">
    <source>
        <dbReference type="EMBL" id="OWR50121.1"/>
    </source>
</evidence>
<dbReference type="GO" id="GO:0060271">
    <property type="term" value="P:cilium assembly"/>
    <property type="evidence" value="ECO:0007669"/>
    <property type="project" value="TreeGrafter"/>
</dbReference>